<dbReference type="Proteomes" id="UP000308444">
    <property type="component" value="Unassembled WGS sequence"/>
</dbReference>
<keyword evidence="1" id="KW-0489">Methyltransferase</keyword>
<dbReference type="InterPro" id="IPR029063">
    <property type="entry name" value="SAM-dependent_MTases_sf"/>
</dbReference>
<sequence length="117" mass="13567">FDVIVCSHVLEHVPDDDKAMRELYRVLKPNGWGIIQVPIVMNVDFIVENELIVTPQLRKLAFGQEDHVRIYNQSGFIQRLMNAGFKVELYNIAEKQGMKSARKFGLSETDMLYIVRK</sequence>
<dbReference type="Pfam" id="PF13489">
    <property type="entry name" value="Methyltransf_23"/>
    <property type="match status" value="1"/>
</dbReference>
<evidence type="ECO:0000313" key="1">
    <source>
        <dbReference type="EMBL" id="TKJ04005.1"/>
    </source>
</evidence>
<evidence type="ECO:0000313" key="2">
    <source>
        <dbReference type="Proteomes" id="UP000308444"/>
    </source>
</evidence>
<dbReference type="EMBL" id="SZOH01000746">
    <property type="protein sequence ID" value="TKJ04005.1"/>
    <property type="molecule type" value="Genomic_DNA"/>
</dbReference>
<dbReference type="GO" id="GO:0008168">
    <property type="term" value="F:methyltransferase activity"/>
    <property type="evidence" value="ECO:0007669"/>
    <property type="project" value="UniProtKB-KW"/>
</dbReference>
<comment type="caution">
    <text evidence="1">The sequence shown here is derived from an EMBL/GenBank/DDBJ whole genome shotgun (WGS) entry which is preliminary data.</text>
</comment>
<protein>
    <submittedName>
        <fullName evidence="1">Class I SAM-dependent methyltransferase</fullName>
    </submittedName>
</protein>
<gene>
    <name evidence="1" type="ORF">FC695_12625</name>
</gene>
<dbReference type="CDD" id="cd02440">
    <property type="entry name" value="AdoMet_MTases"/>
    <property type="match status" value="1"/>
</dbReference>
<dbReference type="FunFam" id="3.40.50.150:FF:000531">
    <property type="entry name" value="Glycosyl transferase"/>
    <property type="match status" value="1"/>
</dbReference>
<dbReference type="Gene3D" id="3.40.50.150">
    <property type="entry name" value="Vaccinia Virus protein VP39"/>
    <property type="match status" value="1"/>
</dbReference>
<name>A0A9X9AAF4_BACCE</name>
<dbReference type="SUPFAM" id="SSF53335">
    <property type="entry name" value="S-adenosyl-L-methionine-dependent methyltransferases"/>
    <property type="match status" value="1"/>
</dbReference>
<dbReference type="GO" id="GO:0032259">
    <property type="term" value="P:methylation"/>
    <property type="evidence" value="ECO:0007669"/>
    <property type="project" value="UniProtKB-KW"/>
</dbReference>
<proteinExistence type="predicted"/>
<keyword evidence="1" id="KW-0808">Transferase</keyword>
<feature type="non-terminal residue" evidence="1">
    <location>
        <position position="1"/>
    </location>
</feature>
<accession>A0A9X9AAF4</accession>
<dbReference type="AlphaFoldDB" id="A0A9X9AAF4"/>
<organism evidence="1 2">
    <name type="scientific">Bacillus cereus</name>
    <dbReference type="NCBI Taxonomy" id="1396"/>
    <lineage>
        <taxon>Bacteria</taxon>
        <taxon>Bacillati</taxon>
        <taxon>Bacillota</taxon>
        <taxon>Bacilli</taxon>
        <taxon>Bacillales</taxon>
        <taxon>Bacillaceae</taxon>
        <taxon>Bacillus</taxon>
        <taxon>Bacillus cereus group</taxon>
    </lineage>
</organism>
<reference evidence="1 2" key="1">
    <citation type="journal article" date="2019" name="Environ. Microbiol.">
        <title>An active ?-lactamase is a part of an orchestrated cell wall stress resistance network of Bacillus subtilis and related rhizosphere species.</title>
        <authorList>
            <person name="Bucher T."/>
            <person name="Keren-Paz A."/>
            <person name="Hausser J."/>
            <person name="Olender T."/>
            <person name="Cytryn E."/>
            <person name="Kolodkin-Gal I."/>
        </authorList>
    </citation>
    <scope>NUCLEOTIDE SEQUENCE [LARGE SCALE GENOMIC DNA]</scope>
    <source>
        <strain evidence="1 2">I32</strain>
    </source>
</reference>